<dbReference type="Gene3D" id="3.90.550.10">
    <property type="entry name" value="Spore Coat Polysaccharide Biosynthesis Protein SpsA, Chain A"/>
    <property type="match status" value="1"/>
</dbReference>
<proteinExistence type="inferred from homology"/>
<organism evidence="3 4">
    <name type="scientific">Robinsoniella peoriensis</name>
    <dbReference type="NCBI Taxonomy" id="180332"/>
    <lineage>
        <taxon>Bacteria</taxon>
        <taxon>Bacillati</taxon>
        <taxon>Bacillota</taxon>
        <taxon>Clostridia</taxon>
        <taxon>Lachnospirales</taxon>
        <taxon>Lachnospiraceae</taxon>
        <taxon>Robinsoniella</taxon>
    </lineage>
</organism>
<evidence type="ECO:0000313" key="3">
    <source>
        <dbReference type="EMBL" id="TLC99348.1"/>
    </source>
</evidence>
<protein>
    <submittedName>
        <fullName evidence="3">Putative glycosyltransferase EpsH</fullName>
        <ecNumber evidence="3">2.4.-.-</ecNumber>
    </submittedName>
</protein>
<feature type="domain" description="Glycosyltransferase 2-like" evidence="2">
    <location>
        <begin position="13"/>
        <end position="127"/>
    </location>
</feature>
<dbReference type="SUPFAM" id="SSF53448">
    <property type="entry name" value="Nucleotide-diphospho-sugar transferases"/>
    <property type="match status" value="1"/>
</dbReference>
<accession>A0A4U8Q4L1</accession>
<evidence type="ECO:0000256" key="1">
    <source>
        <dbReference type="ARBA" id="ARBA00006739"/>
    </source>
</evidence>
<gene>
    <name evidence="3" type="primary">epsH_4</name>
    <name evidence="3" type="ORF">DSM106044_03799</name>
</gene>
<dbReference type="InterPro" id="IPR001173">
    <property type="entry name" value="Glyco_trans_2-like"/>
</dbReference>
<reference evidence="3 4" key="1">
    <citation type="journal article" date="2019" name="Anaerobe">
        <title>Detection of Robinsoniella peoriensis in multiple bone samples of a trauma patient.</title>
        <authorList>
            <person name="Schrottner P."/>
            <person name="Hartwich K."/>
            <person name="Bunk B."/>
            <person name="Schober I."/>
            <person name="Helbig S."/>
            <person name="Rudolph W.W."/>
            <person name="Gunzer F."/>
        </authorList>
    </citation>
    <scope>NUCLEOTIDE SEQUENCE [LARGE SCALE GENOMIC DNA]</scope>
    <source>
        <strain evidence="3 4">DSM 106044</strain>
    </source>
</reference>
<dbReference type="PANTHER" id="PTHR43685">
    <property type="entry name" value="GLYCOSYLTRANSFERASE"/>
    <property type="match status" value="1"/>
</dbReference>
<keyword evidence="3" id="KW-0328">Glycosyltransferase</keyword>
<evidence type="ECO:0000259" key="2">
    <source>
        <dbReference type="Pfam" id="PF00535"/>
    </source>
</evidence>
<dbReference type="RefSeq" id="WP_161597393.1">
    <property type="nucleotide sequence ID" value="NZ_QGQD01000070.1"/>
</dbReference>
<comment type="similarity">
    <text evidence="1">Belongs to the glycosyltransferase 2 family.</text>
</comment>
<dbReference type="EC" id="2.4.-.-" evidence="3"/>
<keyword evidence="4" id="KW-1185">Reference proteome</keyword>
<dbReference type="EMBL" id="QGQD01000070">
    <property type="protein sequence ID" value="TLC99348.1"/>
    <property type="molecule type" value="Genomic_DNA"/>
</dbReference>
<dbReference type="AlphaFoldDB" id="A0A4U8Q4L1"/>
<sequence>MQDEKSRISKSISVVLATYNGERFIVEQLESLRNQTLQVDEVLISDDASADNTVELIKEFIRQHSLHNWRISVNRPNKGYVRNFMDTIEMASGKYIFLCDQDDIWVNTKVEIMAGVMQENKEINVLLAECANFSGKYNSDEAIFYQSCNPKDYDLRVRYIPYSSTNHILKGLGCCMCFKKDFFNEIREYGVFEIGHDLYLWGFANFMDSTYKINFCSIYRRCHDTNTSWHEVKTLEKRVKSCAQWKLYYESILNLLLTGKEESKSAGEKKRYLKKAIQCNDLRYQFLTKKNIFIWLYYMLFFQKYNNNYKVGFLDLYLAVKKKWGKL</sequence>
<comment type="caution">
    <text evidence="3">The sequence shown here is derived from an EMBL/GenBank/DDBJ whole genome shotgun (WGS) entry which is preliminary data.</text>
</comment>
<keyword evidence="3" id="KW-0808">Transferase</keyword>
<dbReference type="PANTHER" id="PTHR43685:SF11">
    <property type="entry name" value="GLYCOSYLTRANSFERASE TAGX-RELATED"/>
    <property type="match status" value="1"/>
</dbReference>
<dbReference type="Proteomes" id="UP000306509">
    <property type="component" value="Unassembled WGS sequence"/>
</dbReference>
<dbReference type="Pfam" id="PF00535">
    <property type="entry name" value="Glycos_transf_2"/>
    <property type="match status" value="1"/>
</dbReference>
<dbReference type="InterPro" id="IPR029044">
    <property type="entry name" value="Nucleotide-diphossugar_trans"/>
</dbReference>
<dbReference type="InterPro" id="IPR050834">
    <property type="entry name" value="Glycosyltransf_2"/>
</dbReference>
<evidence type="ECO:0000313" key="4">
    <source>
        <dbReference type="Proteomes" id="UP000306509"/>
    </source>
</evidence>
<name>A0A4U8Q4L1_9FIRM</name>
<dbReference type="GO" id="GO:0016757">
    <property type="term" value="F:glycosyltransferase activity"/>
    <property type="evidence" value="ECO:0007669"/>
    <property type="project" value="UniProtKB-KW"/>
</dbReference>